<sequence>MAARARVRLQRAEGVARVSFRRAGRGTGLARLYQEGCAKLRMPAGLPGEPAQAVLINTAGGLTGGDRFRTQVEVEAGASAIITTQACERIYRSTGDDTLIASQLHVGKRAALAWLPQETILFDQSRLRRTLDVDLASDARFTAVEAVIFGRTAMGERVHQGHFQDRWRIRREGRLLFADDLRFSGAIDRALQNATVLAGNVAMATLFHAGPEPERLLDSIRDALGDNGGASVWGGKLVARVVAKDGLHLRRAVEPALRILMGGSTLPTVWKL</sequence>
<comment type="subunit">
    <text evidence="3">UreD, UreF and UreG form a complex that acts as a GTP-hydrolysis-dependent molecular chaperone, activating the urease apoprotein by helping to assemble the nickel containing metallocenter of UreC. The UreE protein probably delivers the nickel.</text>
</comment>
<gene>
    <name evidence="3" type="primary">ureD</name>
    <name evidence="4" type="ORF">NGM99_06170</name>
</gene>
<keyword evidence="5" id="KW-1185">Reference proteome</keyword>
<dbReference type="PANTHER" id="PTHR33643:SF1">
    <property type="entry name" value="UREASE ACCESSORY PROTEIN D"/>
    <property type="match status" value="1"/>
</dbReference>
<keyword evidence="3" id="KW-0963">Cytoplasm</keyword>
<dbReference type="PANTHER" id="PTHR33643">
    <property type="entry name" value="UREASE ACCESSORY PROTEIN D"/>
    <property type="match status" value="1"/>
</dbReference>
<evidence type="ECO:0000313" key="4">
    <source>
        <dbReference type="EMBL" id="MCO6049373.1"/>
    </source>
</evidence>
<accession>A0ABT1C4C9</accession>
<organism evidence="4 5">
    <name type="scientific">Mesorhizobium liriopis</name>
    <dbReference type="NCBI Taxonomy" id="2953882"/>
    <lineage>
        <taxon>Bacteria</taxon>
        <taxon>Pseudomonadati</taxon>
        <taxon>Pseudomonadota</taxon>
        <taxon>Alphaproteobacteria</taxon>
        <taxon>Hyphomicrobiales</taxon>
        <taxon>Phyllobacteriaceae</taxon>
        <taxon>Mesorhizobium</taxon>
    </lineage>
</organism>
<name>A0ABT1C4C9_9HYPH</name>
<proteinExistence type="inferred from homology"/>
<dbReference type="InterPro" id="IPR002669">
    <property type="entry name" value="UreD"/>
</dbReference>
<evidence type="ECO:0000313" key="5">
    <source>
        <dbReference type="Proteomes" id="UP001205906"/>
    </source>
</evidence>
<comment type="function">
    <text evidence="3">Required for maturation of urease via the functional incorporation of the urease nickel metallocenter.</text>
</comment>
<comment type="subcellular location">
    <subcellularLocation>
        <location evidence="3">Cytoplasm</location>
    </subcellularLocation>
</comment>
<dbReference type="RefSeq" id="WP_252817147.1">
    <property type="nucleotide sequence ID" value="NZ_JAMXQS010000003.1"/>
</dbReference>
<comment type="caution">
    <text evidence="4">The sequence shown here is derived from an EMBL/GenBank/DDBJ whole genome shotgun (WGS) entry which is preliminary data.</text>
</comment>
<comment type="similarity">
    <text evidence="1 3">Belongs to the UreD family.</text>
</comment>
<evidence type="ECO:0000256" key="1">
    <source>
        <dbReference type="ARBA" id="ARBA00007177"/>
    </source>
</evidence>
<dbReference type="Proteomes" id="UP001205906">
    <property type="component" value="Unassembled WGS sequence"/>
</dbReference>
<dbReference type="Pfam" id="PF01774">
    <property type="entry name" value="UreD"/>
    <property type="match status" value="1"/>
</dbReference>
<keyword evidence="3" id="KW-0996">Nickel insertion</keyword>
<dbReference type="HAMAP" id="MF_01384">
    <property type="entry name" value="UreD"/>
    <property type="match status" value="1"/>
</dbReference>
<dbReference type="EMBL" id="JAMXQS010000003">
    <property type="protein sequence ID" value="MCO6049373.1"/>
    <property type="molecule type" value="Genomic_DNA"/>
</dbReference>
<evidence type="ECO:0000256" key="2">
    <source>
        <dbReference type="ARBA" id="ARBA00023186"/>
    </source>
</evidence>
<reference evidence="4 5" key="1">
    <citation type="submission" date="2022-06" db="EMBL/GenBank/DDBJ databases">
        <title>Mesorhizobium sp. strain RP14 Genome sequencing and assembly.</title>
        <authorList>
            <person name="Kim I."/>
        </authorList>
    </citation>
    <scope>NUCLEOTIDE SEQUENCE [LARGE SCALE GENOMIC DNA]</scope>
    <source>
        <strain evidence="5">RP14(2022)</strain>
    </source>
</reference>
<protein>
    <recommendedName>
        <fullName evidence="3">Urease accessory protein UreD</fullName>
    </recommendedName>
</protein>
<evidence type="ECO:0000256" key="3">
    <source>
        <dbReference type="HAMAP-Rule" id="MF_01384"/>
    </source>
</evidence>
<keyword evidence="2 3" id="KW-0143">Chaperone</keyword>